<keyword evidence="4" id="KW-1185">Reference proteome</keyword>
<dbReference type="PANTHER" id="PTHR38117:SF2">
    <property type="entry name" value="NACHT AND WD40 DOMAIN PROTEIN"/>
    <property type="match status" value="1"/>
</dbReference>
<evidence type="ECO:0000259" key="2">
    <source>
        <dbReference type="Pfam" id="PF23155"/>
    </source>
</evidence>
<comment type="caution">
    <text evidence="3">The sequence shown here is derived from an EMBL/GenBank/DDBJ whole genome shotgun (WGS) entry which is preliminary data.</text>
</comment>
<evidence type="ECO:0000313" key="3">
    <source>
        <dbReference type="EMBL" id="KAK8105447.1"/>
    </source>
</evidence>
<dbReference type="Pfam" id="PF23155">
    <property type="entry name" value="DUF7053"/>
    <property type="match status" value="2"/>
</dbReference>
<feature type="domain" description="DUF7053" evidence="2">
    <location>
        <begin position="2"/>
        <end position="147"/>
    </location>
</feature>
<feature type="domain" description="DUF7053" evidence="2">
    <location>
        <begin position="189"/>
        <end position="223"/>
    </location>
</feature>
<dbReference type="EMBL" id="JAQQWP010000008">
    <property type="protein sequence ID" value="KAK8105447.1"/>
    <property type="molecule type" value="Genomic_DNA"/>
</dbReference>
<accession>A0AAW0QHE8</accession>
<gene>
    <name evidence="3" type="ORF">PG999_008806</name>
</gene>
<evidence type="ECO:0000313" key="4">
    <source>
        <dbReference type="Proteomes" id="UP001392437"/>
    </source>
</evidence>
<organism evidence="3 4">
    <name type="scientific">Apiospora kogelbergensis</name>
    <dbReference type="NCBI Taxonomy" id="1337665"/>
    <lineage>
        <taxon>Eukaryota</taxon>
        <taxon>Fungi</taxon>
        <taxon>Dikarya</taxon>
        <taxon>Ascomycota</taxon>
        <taxon>Pezizomycotina</taxon>
        <taxon>Sordariomycetes</taxon>
        <taxon>Xylariomycetidae</taxon>
        <taxon>Amphisphaeriales</taxon>
        <taxon>Apiosporaceae</taxon>
        <taxon>Apiospora</taxon>
    </lineage>
</organism>
<feature type="region of interest" description="Disordered" evidence="1">
    <location>
        <begin position="322"/>
        <end position="381"/>
    </location>
</feature>
<dbReference type="PANTHER" id="PTHR38117">
    <property type="entry name" value="NACHT AND WD40 DOMAIN PROTEIN"/>
    <property type="match status" value="1"/>
</dbReference>
<proteinExistence type="predicted"/>
<dbReference type="InterPro" id="IPR055481">
    <property type="entry name" value="DUF7053"/>
</dbReference>
<evidence type="ECO:0000256" key="1">
    <source>
        <dbReference type="SAM" id="MobiDB-lite"/>
    </source>
</evidence>
<protein>
    <recommendedName>
        <fullName evidence="2">DUF7053 domain-containing protein</fullName>
    </recommendedName>
</protein>
<dbReference type="AlphaFoldDB" id="A0AAW0QHE8"/>
<feature type="compositionally biased region" description="Polar residues" evidence="1">
    <location>
        <begin position="363"/>
        <end position="372"/>
    </location>
</feature>
<dbReference type="Proteomes" id="UP001392437">
    <property type="component" value="Unassembled WGS sequence"/>
</dbReference>
<reference evidence="3 4" key="1">
    <citation type="submission" date="2023-01" db="EMBL/GenBank/DDBJ databases">
        <title>Analysis of 21 Apiospora genomes using comparative genomics revels a genus with tremendous synthesis potential of carbohydrate active enzymes and secondary metabolites.</title>
        <authorList>
            <person name="Sorensen T."/>
        </authorList>
    </citation>
    <scope>NUCLEOTIDE SEQUENCE [LARGE SCALE GENOMIC DNA]</scope>
    <source>
        <strain evidence="3 4">CBS 117206</strain>
    </source>
</reference>
<name>A0AAW0QHE8_9PEZI</name>
<sequence length="381" mass="41172">MSKRTTFTNVTPLPAGVSREAALGFLHDHEAMIDLNPLVIERHRLPEPPAYAPDDERASPEAGGAGCTWWSMTDMITYLPGIKGELTYAAAFLDLRHGLQTHVYAPMGTDIRNRWTLGGTLPGEPVEPVELGLGAPHQGLYIRELHVESSFSCSVAPFHPELFRRLLGGKLCPDRRADVILPFAVGTHQDVELRCNFLMAGFVRKTLSKAHTKVIENIAERAKAQTEGARGPDGSAANGGGVNVLNDGVYGQGGDYDSQQAAATATAVARRQRRLDNAAAHLPPVYGHRAAASETNLSPISPTTPDTLCPSLASGQYFHTHQDSWSSANGGWPLHPPGRRRSQPGGVSMSRSPLNDDDGFAEQQHNQGQSQPERPHIAELQ</sequence>